<evidence type="ECO:0000256" key="1">
    <source>
        <dbReference type="ARBA" id="ARBA00023125"/>
    </source>
</evidence>
<sequence length="150" mass="16486">MKISDLARATDTPTETIRYYEREGLLPAPARGDNNYRRYSAAHLQRLQVIRRSRALGLSLDEVRALLAVMDEPEASCDRVSALIDAHLGHVAERLRELEALQQQLQALQAACHHSGPAQACGILQELWAGTSLATAAVRVHGPQEEGRQG</sequence>
<dbReference type="PANTHER" id="PTHR30204">
    <property type="entry name" value="REDOX-CYCLING DRUG-SENSING TRANSCRIPTIONAL ACTIVATOR SOXR"/>
    <property type="match status" value="1"/>
</dbReference>
<dbReference type="SUPFAM" id="SSF46955">
    <property type="entry name" value="Putative DNA-binding domain"/>
    <property type="match status" value="1"/>
</dbReference>
<proteinExistence type="predicted"/>
<gene>
    <name evidence="3" type="ORF">KAK11_18700</name>
</gene>
<protein>
    <submittedName>
        <fullName evidence="3">MerR family transcriptional regulator</fullName>
    </submittedName>
</protein>
<evidence type="ECO:0000313" key="4">
    <source>
        <dbReference type="Proteomes" id="UP000672097"/>
    </source>
</evidence>
<comment type="caution">
    <text evidence="3">The sequence shown here is derived from an EMBL/GenBank/DDBJ whole genome shotgun (WGS) entry which is preliminary data.</text>
</comment>
<organism evidence="3 4">
    <name type="scientific">Ideonella paludis</name>
    <dbReference type="NCBI Taxonomy" id="1233411"/>
    <lineage>
        <taxon>Bacteria</taxon>
        <taxon>Pseudomonadati</taxon>
        <taxon>Pseudomonadota</taxon>
        <taxon>Betaproteobacteria</taxon>
        <taxon>Burkholderiales</taxon>
        <taxon>Sphaerotilaceae</taxon>
        <taxon>Ideonella</taxon>
    </lineage>
</organism>
<dbReference type="PRINTS" id="PR00040">
    <property type="entry name" value="HTHMERR"/>
</dbReference>
<reference evidence="3 4" key="1">
    <citation type="submission" date="2021-04" db="EMBL/GenBank/DDBJ databases">
        <title>The genome sequence of type strain Ideonella paludis KCTC 32238.</title>
        <authorList>
            <person name="Liu Y."/>
        </authorList>
    </citation>
    <scope>NUCLEOTIDE SEQUENCE [LARGE SCALE GENOMIC DNA]</scope>
    <source>
        <strain evidence="3 4">KCTC 32238</strain>
    </source>
</reference>
<dbReference type="PROSITE" id="PS50937">
    <property type="entry name" value="HTH_MERR_2"/>
    <property type="match status" value="1"/>
</dbReference>
<dbReference type="PANTHER" id="PTHR30204:SF92">
    <property type="entry name" value="HTH-TYPE TRANSCRIPTIONAL REGULATOR ZNTR"/>
    <property type="match status" value="1"/>
</dbReference>
<keyword evidence="1" id="KW-0238">DNA-binding</keyword>
<dbReference type="Gene3D" id="1.10.1660.10">
    <property type="match status" value="1"/>
</dbReference>
<dbReference type="SMART" id="SM00422">
    <property type="entry name" value="HTH_MERR"/>
    <property type="match status" value="1"/>
</dbReference>
<dbReference type="InterPro" id="IPR009061">
    <property type="entry name" value="DNA-bd_dom_put_sf"/>
</dbReference>
<name>A0ABS5E1Q7_9BURK</name>
<evidence type="ECO:0000313" key="3">
    <source>
        <dbReference type="EMBL" id="MBQ0937361.1"/>
    </source>
</evidence>
<dbReference type="InterPro" id="IPR047057">
    <property type="entry name" value="MerR_fam"/>
</dbReference>
<keyword evidence="4" id="KW-1185">Reference proteome</keyword>
<dbReference type="EMBL" id="JAGQDG010000008">
    <property type="protein sequence ID" value="MBQ0937361.1"/>
    <property type="molecule type" value="Genomic_DNA"/>
</dbReference>
<dbReference type="Proteomes" id="UP000672097">
    <property type="component" value="Unassembled WGS sequence"/>
</dbReference>
<dbReference type="InterPro" id="IPR000551">
    <property type="entry name" value="MerR-type_HTH_dom"/>
</dbReference>
<dbReference type="RefSeq" id="WP_210810889.1">
    <property type="nucleotide sequence ID" value="NZ_JAGQDG010000008.1"/>
</dbReference>
<dbReference type="Pfam" id="PF13411">
    <property type="entry name" value="MerR_1"/>
    <property type="match status" value="1"/>
</dbReference>
<accession>A0ABS5E1Q7</accession>
<evidence type="ECO:0000259" key="2">
    <source>
        <dbReference type="PROSITE" id="PS50937"/>
    </source>
</evidence>
<feature type="domain" description="HTH merR-type" evidence="2">
    <location>
        <begin position="1"/>
        <end position="69"/>
    </location>
</feature>